<name>A0A0F9ELC1_9ZZZZ</name>
<dbReference type="EMBL" id="LAZR01024536">
    <property type="protein sequence ID" value="KKL74809.1"/>
    <property type="molecule type" value="Genomic_DNA"/>
</dbReference>
<sequence>MSTNPITWILVTVKGRPQMTERCVAALLDRTPGERRLFVVDNGSRDATLDYLYRKFRNGDVHRLLCNKVDTLPQWEKSYAICQAVHALRMETYDYFAWVDNDVEVKNGWLKVAHLVLCGLPQVAVASMHNDKYQEGRHETASTIEVGGVPVRLKETANGALWVVRREFFDFYGLPPTGLGITSDGTEDWYYCQEMQRRKMMFAVVDGYSEHLGYKRSVKKEALRNGA</sequence>
<evidence type="ECO:0000313" key="2">
    <source>
        <dbReference type="EMBL" id="KKL74809.1"/>
    </source>
</evidence>
<accession>A0A0F9ELC1</accession>
<dbReference type="SUPFAM" id="SSF53448">
    <property type="entry name" value="Nucleotide-diphospho-sugar transferases"/>
    <property type="match status" value="1"/>
</dbReference>
<reference evidence="2" key="1">
    <citation type="journal article" date="2015" name="Nature">
        <title>Complex archaea that bridge the gap between prokaryotes and eukaryotes.</title>
        <authorList>
            <person name="Spang A."/>
            <person name="Saw J.H."/>
            <person name="Jorgensen S.L."/>
            <person name="Zaremba-Niedzwiedzka K."/>
            <person name="Martijn J."/>
            <person name="Lind A.E."/>
            <person name="van Eijk R."/>
            <person name="Schleper C."/>
            <person name="Guy L."/>
            <person name="Ettema T.J."/>
        </authorList>
    </citation>
    <scope>NUCLEOTIDE SEQUENCE</scope>
</reference>
<dbReference type="InterPro" id="IPR029044">
    <property type="entry name" value="Nucleotide-diphossugar_trans"/>
</dbReference>
<gene>
    <name evidence="2" type="ORF">LCGC14_2061170</name>
</gene>
<feature type="domain" description="Glycosyltransferase 2-like" evidence="1">
    <location>
        <begin position="9"/>
        <end position="119"/>
    </location>
</feature>
<proteinExistence type="predicted"/>
<organism evidence="2">
    <name type="scientific">marine sediment metagenome</name>
    <dbReference type="NCBI Taxonomy" id="412755"/>
    <lineage>
        <taxon>unclassified sequences</taxon>
        <taxon>metagenomes</taxon>
        <taxon>ecological metagenomes</taxon>
    </lineage>
</organism>
<dbReference type="Gene3D" id="3.90.550.10">
    <property type="entry name" value="Spore Coat Polysaccharide Biosynthesis Protein SpsA, Chain A"/>
    <property type="match status" value="1"/>
</dbReference>
<dbReference type="InterPro" id="IPR001173">
    <property type="entry name" value="Glyco_trans_2-like"/>
</dbReference>
<comment type="caution">
    <text evidence="2">The sequence shown here is derived from an EMBL/GenBank/DDBJ whole genome shotgun (WGS) entry which is preliminary data.</text>
</comment>
<evidence type="ECO:0000259" key="1">
    <source>
        <dbReference type="Pfam" id="PF00535"/>
    </source>
</evidence>
<dbReference type="AlphaFoldDB" id="A0A0F9ELC1"/>
<protein>
    <recommendedName>
        <fullName evidence="1">Glycosyltransferase 2-like domain-containing protein</fullName>
    </recommendedName>
</protein>
<dbReference type="Pfam" id="PF00535">
    <property type="entry name" value="Glycos_transf_2"/>
    <property type="match status" value="1"/>
</dbReference>